<evidence type="ECO:0000313" key="1">
    <source>
        <dbReference type="EMBL" id="ACD94456.1"/>
    </source>
</evidence>
<dbReference type="KEGG" id="glo:Glov_0730"/>
<gene>
    <name evidence="1" type="ordered locus">Glov_0730</name>
</gene>
<proteinExistence type="predicted"/>
<protein>
    <submittedName>
        <fullName evidence="1">Uncharacterized protein</fullName>
    </submittedName>
</protein>
<name>B3E4E1_TRIL1</name>
<dbReference type="STRING" id="398767.Glov_0730"/>
<dbReference type="Proteomes" id="UP000002420">
    <property type="component" value="Chromosome"/>
</dbReference>
<sequence length="119" mass="12628">MEHVLIFAVIGMPSAVDGVGNNYYNRRHVMKKTIIGSLMFAALLAGVPASATTCLCVGSGNSKYCGSGGIGGSFLKVDTVQSNYIQYYLLTSALQAQLNASGKAYDSKSGWFCWNGTLK</sequence>
<dbReference type="AlphaFoldDB" id="B3E4E1"/>
<reference evidence="1 2" key="1">
    <citation type="submission" date="2008-05" db="EMBL/GenBank/DDBJ databases">
        <title>Complete sequence of chromosome of Geobacter lovleyi SZ.</title>
        <authorList>
            <consortium name="US DOE Joint Genome Institute"/>
            <person name="Lucas S."/>
            <person name="Copeland A."/>
            <person name="Lapidus A."/>
            <person name="Glavina del Rio T."/>
            <person name="Dalin E."/>
            <person name="Tice H."/>
            <person name="Bruce D."/>
            <person name="Goodwin L."/>
            <person name="Pitluck S."/>
            <person name="Chertkov O."/>
            <person name="Meincke L."/>
            <person name="Brettin T."/>
            <person name="Detter J.C."/>
            <person name="Han C."/>
            <person name="Tapia R."/>
            <person name="Kuske C.R."/>
            <person name="Schmutz J."/>
            <person name="Larimer F."/>
            <person name="Land M."/>
            <person name="Hauser L."/>
            <person name="Kyrpides N."/>
            <person name="Mikhailova N."/>
            <person name="Sung Y."/>
            <person name="Fletcher K.E."/>
            <person name="Ritalahti K.M."/>
            <person name="Loeffler F.E."/>
            <person name="Richardson P."/>
        </authorList>
    </citation>
    <scope>NUCLEOTIDE SEQUENCE [LARGE SCALE GENOMIC DNA]</scope>
    <source>
        <strain evidence="2">ATCC BAA-1151 / DSM 17278 / SZ</strain>
    </source>
</reference>
<evidence type="ECO:0000313" key="2">
    <source>
        <dbReference type="Proteomes" id="UP000002420"/>
    </source>
</evidence>
<organism evidence="1 2">
    <name type="scientific">Trichlorobacter lovleyi (strain ATCC BAA-1151 / DSM 17278 / SZ)</name>
    <name type="common">Geobacter lovleyi</name>
    <dbReference type="NCBI Taxonomy" id="398767"/>
    <lineage>
        <taxon>Bacteria</taxon>
        <taxon>Pseudomonadati</taxon>
        <taxon>Thermodesulfobacteriota</taxon>
        <taxon>Desulfuromonadia</taxon>
        <taxon>Geobacterales</taxon>
        <taxon>Geobacteraceae</taxon>
        <taxon>Trichlorobacter</taxon>
    </lineage>
</organism>
<keyword evidence="2" id="KW-1185">Reference proteome</keyword>
<dbReference type="HOGENOM" id="CLU_166734_0_0_7"/>
<dbReference type="EMBL" id="CP001089">
    <property type="protein sequence ID" value="ACD94456.1"/>
    <property type="molecule type" value="Genomic_DNA"/>
</dbReference>
<accession>B3E4E1</accession>